<dbReference type="Pfam" id="PF00856">
    <property type="entry name" value="SET"/>
    <property type="match status" value="1"/>
</dbReference>
<evidence type="ECO:0000256" key="2">
    <source>
        <dbReference type="ARBA" id="ARBA00004286"/>
    </source>
</evidence>
<dbReference type="GO" id="GO:0008168">
    <property type="term" value="F:methyltransferase activity"/>
    <property type="evidence" value="ECO:0007669"/>
    <property type="project" value="UniProtKB-KW"/>
</dbReference>
<accession>A0A225UIT1</accession>
<dbReference type="GO" id="GO:0032259">
    <property type="term" value="P:methylation"/>
    <property type="evidence" value="ECO:0007669"/>
    <property type="project" value="UniProtKB-KW"/>
</dbReference>
<evidence type="ECO:0000256" key="1">
    <source>
        <dbReference type="ARBA" id="ARBA00004123"/>
    </source>
</evidence>
<evidence type="ECO:0000256" key="3">
    <source>
        <dbReference type="ARBA" id="ARBA00022454"/>
    </source>
</evidence>
<keyword evidence="4" id="KW-0489">Methyltransferase</keyword>
<proteinExistence type="predicted"/>
<keyword evidence="3" id="KW-0158">Chromosome</keyword>
<keyword evidence="7" id="KW-0539">Nucleus</keyword>
<evidence type="ECO:0000256" key="5">
    <source>
        <dbReference type="ARBA" id="ARBA00022679"/>
    </source>
</evidence>
<dbReference type="Proteomes" id="UP000198211">
    <property type="component" value="Unassembled WGS sequence"/>
</dbReference>
<keyword evidence="6" id="KW-0949">S-adenosyl-L-methionine</keyword>
<comment type="subcellular location">
    <subcellularLocation>
        <location evidence="2">Chromosome</location>
    </subcellularLocation>
    <subcellularLocation>
        <location evidence="1">Nucleus</location>
    </subcellularLocation>
</comment>
<protein>
    <recommendedName>
        <fullName evidence="8">SET domain-containing protein</fullName>
    </recommendedName>
</protein>
<dbReference type="AlphaFoldDB" id="A0A225UIT1"/>
<evidence type="ECO:0000313" key="10">
    <source>
        <dbReference type="Proteomes" id="UP000198211"/>
    </source>
</evidence>
<organism evidence="9 10">
    <name type="scientific">Phytophthora megakarya</name>
    <dbReference type="NCBI Taxonomy" id="4795"/>
    <lineage>
        <taxon>Eukaryota</taxon>
        <taxon>Sar</taxon>
        <taxon>Stramenopiles</taxon>
        <taxon>Oomycota</taxon>
        <taxon>Peronosporomycetes</taxon>
        <taxon>Peronosporales</taxon>
        <taxon>Peronosporaceae</taxon>
        <taxon>Phytophthora</taxon>
    </lineage>
</organism>
<dbReference type="SMART" id="SM00317">
    <property type="entry name" value="SET"/>
    <property type="match status" value="1"/>
</dbReference>
<dbReference type="SUPFAM" id="SSF82199">
    <property type="entry name" value="SET domain"/>
    <property type="match status" value="1"/>
</dbReference>
<evidence type="ECO:0000259" key="8">
    <source>
        <dbReference type="PROSITE" id="PS50280"/>
    </source>
</evidence>
<dbReference type="GO" id="GO:0005634">
    <property type="term" value="C:nucleus"/>
    <property type="evidence" value="ECO:0007669"/>
    <property type="project" value="UniProtKB-SubCell"/>
</dbReference>
<evidence type="ECO:0000256" key="4">
    <source>
        <dbReference type="ARBA" id="ARBA00022603"/>
    </source>
</evidence>
<gene>
    <name evidence="9" type="ORF">PHMEG_00039130</name>
</gene>
<evidence type="ECO:0000256" key="7">
    <source>
        <dbReference type="ARBA" id="ARBA00023242"/>
    </source>
</evidence>
<keyword evidence="5" id="KW-0808">Transferase</keyword>
<dbReference type="InterPro" id="IPR050777">
    <property type="entry name" value="SET2_Histone-Lys_MeTrsfase"/>
</dbReference>
<dbReference type="PROSITE" id="PS50280">
    <property type="entry name" value="SET"/>
    <property type="match status" value="1"/>
</dbReference>
<feature type="domain" description="SET" evidence="8">
    <location>
        <begin position="81"/>
        <end position="198"/>
    </location>
</feature>
<dbReference type="GO" id="GO:0005694">
    <property type="term" value="C:chromosome"/>
    <property type="evidence" value="ECO:0007669"/>
    <property type="project" value="UniProtKB-SubCell"/>
</dbReference>
<dbReference type="Gene3D" id="2.170.270.10">
    <property type="entry name" value="SET domain"/>
    <property type="match status" value="1"/>
</dbReference>
<dbReference type="InterPro" id="IPR046341">
    <property type="entry name" value="SET_dom_sf"/>
</dbReference>
<dbReference type="InterPro" id="IPR001214">
    <property type="entry name" value="SET_dom"/>
</dbReference>
<keyword evidence="10" id="KW-1185">Reference proteome</keyword>
<dbReference type="EMBL" id="NBNE01018946">
    <property type="protein sequence ID" value="OWY92029.1"/>
    <property type="molecule type" value="Genomic_DNA"/>
</dbReference>
<reference evidence="10" key="1">
    <citation type="submission" date="2017-03" db="EMBL/GenBank/DDBJ databases">
        <title>Phytopthora megakarya and P. palmivora, two closely related causual agents of cacao black pod achieved similar genome size and gene model numbers by different mechanisms.</title>
        <authorList>
            <person name="Ali S."/>
            <person name="Shao J."/>
            <person name="Larry D.J."/>
            <person name="Kronmiller B."/>
            <person name="Shen D."/>
            <person name="Strem M.D."/>
            <person name="Melnick R.L."/>
            <person name="Guiltinan M.J."/>
            <person name="Tyler B.M."/>
            <person name="Meinhardt L.W."/>
            <person name="Bailey B.A."/>
        </authorList>
    </citation>
    <scope>NUCLEOTIDE SEQUENCE [LARGE SCALE GENOMIC DNA]</scope>
    <source>
        <strain evidence="10">zdho120</strain>
    </source>
</reference>
<comment type="caution">
    <text evidence="9">The sequence shown here is derived from an EMBL/GenBank/DDBJ whole genome shotgun (WGS) entry which is preliminary data.</text>
</comment>
<name>A0A225UIT1_9STRA</name>
<evidence type="ECO:0000313" key="9">
    <source>
        <dbReference type="EMBL" id="OWY92029.1"/>
    </source>
</evidence>
<dbReference type="PANTHER" id="PTHR22884">
    <property type="entry name" value="SET DOMAIN PROTEINS"/>
    <property type="match status" value="1"/>
</dbReference>
<sequence>MTGAVDRAFATVRIVEANVSMGGNRLAPANGDTPVHTCELHEGDKICLNRSVHFENMRLECAIESCPCGNRCCNRQLQLGATLEIAVVDCGRKGVGVITLEDITEGCLVGEYVGEVLGREDAQLRSQLYRNGRHFYMMQNSADGVIDATQIGGRMRFVNHSCDPNCQVEKWCVRGQERCGVFAIRDVAAGDEITINYSFHSFGGEVRFSTYGAVLPV</sequence>
<dbReference type="STRING" id="4795.A0A225UIT1"/>
<dbReference type="OrthoDB" id="156855at2759"/>
<evidence type="ECO:0000256" key="6">
    <source>
        <dbReference type="ARBA" id="ARBA00022691"/>
    </source>
</evidence>